<dbReference type="GO" id="GO:0004601">
    <property type="term" value="F:peroxidase activity"/>
    <property type="evidence" value="ECO:0007669"/>
    <property type="project" value="InterPro"/>
</dbReference>
<evidence type="ECO:0000313" key="5">
    <source>
        <dbReference type="Proteomes" id="UP000785679"/>
    </source>
</evidence>
<organism evidence="4 5">
    <name type="scientific">Halteria grandinella</name>
    <dbReference type="NCBI Taxonomy" id="5974"/>
    <lineage>
        <taxon>Eukaryota</taxon>
        <taxon>Sar</taxon>
        <taxon>Alveolata</taxon>
        <taxon>Ciliophora</taxon>
        <taxon>Intramacronucleata</taxon>
        <taxon>Spirotrichea</taxon>
        <taxon>Stichotrichia</taxon>
        <taxon>Sporadotrichida</taxon>
        <taxon>Halteriidae</taxon>
        <taxon>Halteria</taxon>
    </lineage>
</organism>
<evidence type="ECO:0000256" key="1">
    <source>
        <dbReference type="ARBA" id="ARBA00023002"/>
    </source>
</evidence>
<reference evidence="4" key="1">
    <citation type="submission" date="2019-06" db="EMBL/GenBank/DDBJ databases">
        <authorList>
            <person name="Zheng W."/>
        </authorList>
    </citation>
    <scope>NUCLEOTIDE SEQUENCE</scope>
    <source>
        <strain evidence="4">QDHG01</strain>
    </source>
</reference>
<feature type="domain" description="Plant heme peroxidase family profile" evidence="3">
    <location>
        <begin position="80"/>
        <end position="247"/>
    </location>
</feature>
<gene>
    <name evidence="4" type="ORF">FGO68_gene12209</name>
</gene>
<dbReference type="EMBL" id="RRYP01013820">
    <property type="protein sequence ID" value="TNV76309.1"/>
    <property type="molecule type" value="Genomic_DNA"/>
</dbReference>
<dbReference type="AlphaFoldDB" id="A0A8J8SZ78"/>
<dbReference type="Gene3D" id="1.10.420.10">
    <property type="entry name" value="Peroxidase, domain 2"/>
    <property type="match status" value="1"/>
</dbReference>
<keyword evidence="5" id="KW-1185">Reference proteome</keyword>
<dbReference type="GO" id="GO:0034599">
    <property type="term" value="P:cellular response to oxidative stress"/>
    <property type="evidence" value="ECO:0007669"/>
    <property type="project" value="InterPro"/>
</dbReference>
<evidence type="ECO:0000313" key="4">
    <source>
        <dbReference type="EMBL" id="TNV76309.1"/>
    </source>
</evidence>
<name>A0A8J8SZ78_HALGN</name>
<dbReference type="Pfam" id="PF00141">
    <property type="entry name" value="peroxidase"/>
    <property type="match status" value="1"/>
</dbReference>
<dbReference type="InterPro" id="IPR044831">
    <property type="entry name" value="Ccp1-like"/>
</dbReference>
<dbReference type="PANTHER" id="PTHR31356">
    <property type="entry name" value="THYLAKOID LUMENAL 29 KDA PROTEIN, CHLOROPLASTIC-RELATED"/>
    <property type="match status" value="1"/>
</dbReference>
<sequence length="267" mass="30413">MSRLNEVCQQYLAHSFRPYLYKNTERFPWHNYLKIVYNDALTFDPATKRGGNKAGYKFRTLARAPQNKHLQHLVNELAYAKQFEEDIVIDKLSLSDYFTSAAFFVIREAEGPNILDDISYGRVDAKSEAEAGSASLIPSAFDGKYTSTLKSKGFENDEVVALAAIEAFGCAWDPKKKDTSKYPKLDNYYFKQLLNPSSDVVLQAELTGDAELKAIVEKFAQDEKAYHATFGKAFIKLSNLGSNEEELINVENLLIDHPYYKFITQYY</sequence>
<evidence type="ECO:0000256" key="2">
    <source>
        <dbReference type="RuleBase" id="RU004241"/>
    </source>
</evidence>
<proteinExistence type="inferred from homology"/>
<dbReference type="InterPro" id="IPR002016">
    <property type="entry name" value="Haem_peroxidase"/>
</dbReference>
<dbReference type="PANTHER" id="PTHR31356:SF66">
    <property type="entry name" value="CATALASE-PEROXIDASE"/>
    <property type="match status" value="1"/>
</dbReference>
<dbReference type="GO" id="GO:0020037">
    <property type="term" value="F:heme binding"/>
    <property type="evidence" value="ECO:0007669"/>
    <property type="project" value="InterPro"/>
</dbReference>
<dbReference type="GO" id="GO:0000302">
    <property type="term" value="P:response to reactive oxygen species"/>
    <property type="evidence" value="ECO:0007669"/>
    <property type="project" value="TreeGrafter"/>
</dbReference>
<evidence type="ECO:0000259" key="3">
    <source>
        <dbReference type="PROSITE" id="PS50873"/>
    </source>
</evidence>
<dbReference type="SUPFAM" id="SSF48113">
    <property type="entry name" value="Heme-dependent peroxidases"/>
    <property type="match status" value="1"/>
</dbReference>
<protein>
    <recommendedName>
        <fullName evidence="3">Plant heme peroxidase family profile domain-containing protein</fullName>
    </recommendedName>
</protein>
<dbReference type="OrthoDB" id="2113341at2759"/>
<dbReference type="InterPro" id="IPR010255">
    <property type="entry name" value="Haem_peroxidase_sf"/>
</dbReference>
<dbReference type="Gene3D" id="1.10.520.10">
    <property type="match status" value="1"/>
</dbReference>
<comment type="caution">
    <text evidence="4">The sequence shown here is derived from an EMBL/GenBank/DDBJ whole genome shotgun (WGS) entry which is preliminary data.</text>
</comment>
<dbReference type="PROSITE" id="PS50873">
    <property type="entry name" value="PEROXIDASE_4"/>
    <property type="match status" value="1"/>
</dbReference>
<dbReference type="Proteomes" id="UP000785679">
    <property type="component" value="Unassembled WGS sequence"/>
</dbReference>
<dbReference type="GO" id="GO:0042744">
    <property type="term" value="P:hydrogen peroxide catabolic process"/>
    <property type="evidence" value="ECO:0007669"/>
    <property type="project" value="TreeGrafter"/>
</dbReference>
<comment type="similarity">
    <text evidence="2">Belongs to the peroxidase family.</text>
</comment>
<accession>A0A8J8SZ78</accession>
<keyword evidence="1" id="KW-0560">Oxidoreductase</keyword>